<proteinExistence type="predicted"/>
<accession>A0AAF0WLW8</accession>
<sequence length="91" mass="10678">MDRYIKTHRSLNTQMRSMSLRSTSVKQNRREAALRNKLKGRKGDKEVVRRALMPPTRRPSLRWLNFRPTPSRLSNMSMASNEIVHPVCLVM</sequence>
<dbReference type="EMBL" id="CP093345">
    <property type="protein sequence ID" value="WOG92007.1"/>
    <property type="molecule type" value="Genomic_DNA"/>
</dbReference>
<dbReference type="AlphaFoldDB" id="A0AAF0WLW8"/>
<gene>
    <name evidence="1" type="ORF">DCAR_0311263</name>
</gene>
<protein>
    <submittedName>
        <fullName evidence="1">Uncharacterized protein</fullName>
    </submittedName>
</protein>
<evidence type="ECO:0000313" key="2">
    <source>
        <dbReference type="Proteomes" id="UP000077755"/>
    </source>
</evidence>
<organism evidence="1 2">
    <name type="scientific">Daucus carota subsp. sativus</name>
    <name type="common">Carrot</name>
    <dbReference type="NCBI Taxonomy" id="79200"/>
    <lineage>
        <taxon>Eukaryota</taxon>
        <taxon>Viridiplantae</taxon>
        <taxon>Streptophyta</taxon>
        <taxon>Embryophyta</taxon>
        <taxon>Tracheophyta</taxon>
        <taxon>Spermatophyta</taxon>
        <taxon>Magnoliopsida</taxon>
        <taxon>eudicotyledons</taxon>
        <taxon>Gunneridae</taxon>
        <taxon>Pentapetalae</taxon>
        <taxon>asterids</taxon>
        <taxon>campanulids</taxon>
        <taxon>Apiales</taxon>
        <taxon>Apiaceae</taxon>
        <taxon>Apioideae</taxon>
        <taxon>Scandiceae</taxon>
        <taxon>Daucinae</taxon>
        <taxon>Daucus</taxon>
        <taxon>Daucus sect. Daucus</taxon>
    </lineage>
</organism>
<name>A0AAF0WLW8_DAUCS</name>
<reference evidence="1" key="2">
    <citation type="submission" date="2022-03" db="EMBL/GenBank/DDBJ databases">
        <title>Draft title - Genomic analysis of global carrot germplasm unveils the trajectory of domestication and the origin of high carotenoid orange carrot.</title>
        <authorList>
            <person name="Iorizzo M."/>
            <person name="Ellison S."/>
            <person name="Senalik D."/>
            <person name="Macko-Podgorni A."/>
            <person name="Grzebelus D."/>
            <person name="Bostan H."/>
            <person name="Rolling W."/>
            <person name="Curaba J."/>
            <person name="Simon P."/>
        </authorList>
    </citation>
    <scope>NUCLEOTIDE SEQUENCE</scope>
    <source>
        <tissue evidence="1">Leaf</tissue>
    </source>
</reference>
<evidence type="ECO:0000313" key="1">
    <source>
        <dbReference type="EMBL" id="WOG92007.1"/>
    </source>
</evidence>
<keyword evidence="2" id="KW-1185">Reference proteome</keyword>
<dbReference type="Proteomes" id="UP000077755">
    <property type="component" value="Chromosome 3"/>
</dbReference>
<reference evidence="1" key="1">
    <citation type="journal article" date="2016" name="Nat. Genet.">
        <title>A high-quality carrot genome assembly provides new insights into carotenoid accumulation and asterid genome evolution.</title>
        <authorList>
            <person name="Iorizzo M."/>
            <person name="Ellison S."/>
            <person name="Senalik D."/>
            <person name="Zeng P."/>
            <person name="Satapoomin P."/>
            <person name="Huang J."/>
            <person name="Bowman M."/>
            <person name="Iovene M."/>
            <person name="Sanseverino W."/>
            <person name="Cavagnaro P."/>
            <person name="Yildiz M."/>
            <person name="Macko-Podgorni A."/>
            <person name="Moranska E."/>
            <person name="Grzebelus E."/>
            <person name="Grzebelus D."/>
            <person name="Ashrafi H."/>
            <person name="Zheng Z."/>
            <person name="Cheng S."/>
            <person name="Spooner D."/>
            <person name="Van Deynze A."/>
            <person name="Simon P."/>
        </authorList>
    </citation>
    <scope>NUCLEOTIDE SEQUENCE</scope>
    <source>
        <tissue evidence="1">Leaf</tissue>
    </source>
</reference>